<sequence length="35" mass="3905">MAWQRPMLPATYATSRRSLTAARALSSNPANRPFL</sequence>
<organism evidence="1 2">
    <name type="scientific">Streptomyces jeddahensis</name>
    <dbReference type="NCBI Taxonomy" id="1716141"/>
    <lineage>
        <taxon>Bacteria</taxon>
        <taxon>Bacillati</taxon>
        <taxon>Actinomycetota</taxon>
        <taxon>Actinomycetes</taxon>
        <taxon>Kitasatosporales</taxon>
        <taxon>Streptomycetaceae</taxon>
        <taxon>Streptomyces</taxon>
    </lineage>
</organism>
<dbReference type="Proteomes" id="UP000077381">
    <property type="component" value="Unassembled WGS sequence"/>
</dbReference>
<evidence type="ECO:0000313" key="2">
    <source>
        <dbReference type="Proteomes" id="UP000077381"/>
    </source>
</evidence>
<protein>
    <submittedName>
        <fullName evidence="1">Uncharacterized protein</fullName>
    </submittedName>
</protein>
<reference evidence="1 2" key="1">
    <citation type="submission" date="2015-12" db="EMBL/GenBank/DDBJ databases">
        <title>Genome sequence of Streptomyces sp. G25.</title>
        <authorList>
            <person name="Poehlein A."/>
            <person name="Roettig A."/>
            <person name="Hiessl S."/>
            <person name="Hauschild P."/>
            <person name="Schauer J."/>
            <person name="Madkour M.H."/>
            <person name="Al-Ansari A.M."/>
            <person name="Almakishah N.H."/>
            <person name="Steinbuechel A."/>
            <person name="Daniel R."/>
        </authorList>
    </citation>
    <scope>NUCLEOTIDE SEQUENCE [LARGE SCALE GENOMIC DNA]</scope>
    <source>
        <strain evidence="2">G25(2015)</strain>
    </source>
</reference>
<evidence type="ECO:0000313" key="1">
    <source>
        <dbReference type="EMBL" id="OAH15919.1"/>
    </source>
</evidence>
<comment type="caution">
    <text evidence="1">The sequence shown here is derived from an EMBL/GenBank/DDBJ whole genome shotgun (WGS) entry which is preliminary data.</text>
</comment>
<dbReference type="STRING" id="1716141.STSP_07020"/>
<proteinExistence type="predicted"/>
<accession>A0A177HZB1</accession>
<dbReference type="AlphaFoldDB" id="A0A177HZB1"/>
<keyword evidence="2" id="KW-1185">Reference proteome</keyword>
<name>A0A177HZB1_9ACTN</name>
<gene>
    <name evidence="1" type="ORF">STSP_07020</name>
</gene>
<dbReference type="EMBL" id="LOHS01000030">
    <property type="protein sequence ID" value="OAH15919.1"/>
    <property type="molecule type" value="Genomic_DNA"/>
</dbReference>